<dbReference type="GO" id="GO:0006402">
    <property type="term" value="P:mRNA catabolic process"/>
    <property type="evidence" value="ECO:0007669"/>
    <property type="project" value="TreeGrafter"/>
</dbReference>
<dbReference type="STRING" id="451379.A0A0N5A8Z0"/>
<dbReference type="GO" id="GO:0030014">
    <property type="term" value="C:CCR4-NOT complex"/>
    <property type="evidence" value="ECO:0007669"/>
    <property type="project" value="UniProtKB-UniRule"/>
</dbReference>
<dbReference type="GO" id="GO:0031047">
    <property type="term" value="P:regulatory ncRNA-mediated gene silencing"/>
    <property type="evidence" value="ECO:0007669"/>
    <property type="project" value="UniProtKB-UniRule"/>
</dbReference>
<evidence type="ECO:0000313" key="2">
    <source>
        <dbReference type="Proteomes" id="UP000046393"/>
    </source>
</evidence>
<proteinExistence type="inferred from homology"/>
<keyword evidence="1" id="KW-0943">RNA-mediated gene silencing</keyword>
<keyword evidence="1" id="KW-0810">Translation regulation</keyword>
<sequence length="564" mass="63417">MHSSTTTNATNPDVVDPAYVEYRNGNYEKALSLLASMKESADNPSEVRRLEANMKLCECRMNGVLYSKEYYDALLELYPNLKTPVNQDVVNSRSEGFVAFNLAVNAVIRGHQKSAVDLLHCILKNNEVLPNRLFIAASLLEIEMSLMFNQPKLALKLVSKLHENTAVWREANTMQKEYLDCLKQRIGCRLRQVESSPDDESSNANKFYRCILQSEANVRNGKNHQAFNCLRDFNASLSNNEQRLLDNAFGCVYALSFKKPSAAEVYFRSSMLTSKSQDGSDQESLIPRRCLIYHTALAQLQSNKPESAFHLFQSVLPFYSHQPRIWLRLAECCIYSLAKPSASQKATHVDYSNEIVLHTLGRGLHTQIALNTTSSNKTTIGLYASDSSGTATISWSYASSCVRNALLLSSTDKDYEYMLPWLHIASAFININLGRAGLVLSAARHLCNLAQASSYHKYLAVLYKTEALLLLDRIEEAQICLDKAIPLQSIPLTASALMYNRALLQSYAENYSKSYAIYSLMNVGHSTPFSNQVVLLGIYLNMRLGKYAEARRLVEEHIGRKFVI</sequence>
<keyword evidence="1" id="KW-0805">Transcription regulation</keyword>
<dbReference type="PANTHER" id="PTHR12979">
    <property type="entry name" value="CCR4-NOT TRANSCRIPTION COMPLEX SUBUNIT 10"/>
    <property type="match status" value="1"/>
</dbReference>
<dbReference type="GO" id="GO:0005737">
    <property type="term" value="C:cytoplasm"/>
    <property type="evidence" value="ECO:0007669"/>
    <property type="project" value="UniProtKB-SubCell"/>
</dbReference>
<dbReference type="AlphaFoldDB" id="A0A0N5A8Z0"/>
<reference evidence="3" key="1">
    <citation type="submission" date="2017-02" db="UniProtKB">
        <authorList>
            <consortium name="WormBaseParasite"/>
        </authorList>
    </citation>
    <scope>IDENTIFICATION</scope>
</reference>
<comment type="subcellular location">
    <subcellularLocation>
        <location evidence="1">Cytoplasm</location>
    </subcellularLocation>
    <subcellularLocation>
        <location evidence="1">Nucleus</location>
    </subcellularLocation>
</comment>
<dbReference type="GO" id="GO:0005634">
    <property type="term" value="C:nucleus"/>
    <property type="evidence" value="ECO:0007669"/>
    <property type="project" value="UniProtKB-SubCell"/>
</dbReference>
<comment type="similarity">
    <text evidence="1">Belongs to the CNOT10 family.</text>
</comment>
<dbReference type="WBParaSite" id="SMUV_0000055401-mRNA-1">
    <property type="protein sequence ID" value="SMUV_0000055401-mRNA-1"/>
    <property type="gene ID" value="SMUV_0000055401"/>
</dbReference>
<dbReference type="InterPro" id="IPR039740">
    <property type="entry name" value="CNOT10"/>
</dbReference>
<dbReference type="Proteomes" id="UP000046393">
    <property type="component" value="Unplaced"/>
</dbReference>
<evidence type="ECO:0000256" key="1">
    <source>
        <dbReference type="RuleBase" id="RU367083"/>
    </source>
</evidence>
<keyword evidence="1" id="KW-0539">Nucleus</keyword>
<dbReference type="PANTHER" id="PTHR12979:SF5">
    <property type="entry name" value="CCR4-NOT TRANSCRIPTION COMPLEX SUBUNIT 10"/>
    <property type="match status" value="1"/>
</dbReference>
<evidence type="ECO:0000313" key="3">
    <source>
        <dbReference type="WBParaSite" id="SMUV_0000055401-mRNA-1"/>
    </source>
</evidence>
<keyword evidence="1" id="KW-0804">Transcription</keyword>
<accession>A0A0N5A8Z0</accession>
<protein>
    <recommendedName>
        <fullName evidence="1">CCR4-NOT transcription complex subunit 10</fullName>
    </recommendedName>
</protein>
<organism evidence="2 3">
    <name type="scientific">Syphacia muris</name>
    <dbReference type="NCBI Taxonomy" id="451379"/>
    <lineage>
        <taxon>Eukaryota</taxon>
        <taxon>Metazoa</taxon>
        <taxon>Ecdysozoa</taxon>
        <taxon>Nematoda</taxon>
        <taxon>Chromadorea</taxon>
        <taxon>Rhabditida</taxon>
        <taxon>Spirurina</taxon>
        <taxon>Oxyuridomorpha</taxon>
        <taxon>Oxyuroidea</taxon>
        <taxon>Oxyuridae</taxon>
        <taxon>Syphacia</taxon>
    </lineage>
</organism>
<name>A0A0N5A8Z0_9BILA</name>
<dbReference type="GO" id="GO:0017148">
    <property type="term" value="P:negative regulation of translation"/>
    <property type="evidence" value="ECO:0007669"/>
    <property type="project" value="TreeGrafter"/>
</dbReference>
<comment type="function">
    <text evidence="1">Component of the CCR4-NOT complex which is one of the major cellular mRNA deadenylases and is linked to various cellular processes including bulk mRNA degradation, miRNA-mediated repression, translational repression during translational initiation and general transcription regulation.</text>
</comment>
<keyword evidence="1" id="KW-0963">Cytoplasm</keyword>
<keyword evidence="2" id="KW-1185">Reference proteome</keyword>